<evidence type="ECO:0000313" key="4">
    <source>
        <dbReference type="Proteomes" id="UP000588604"/>
    </source>
</evidence>
<protein>
    <submittedName>
        <fullName evidence="3">Tetratricopeptide (TPR) repeat protein</fullName>
    </submittedName>
</protein>
<dbReference type="AlphaFoldDB" id="A0A841MSX9"/>
<dbReference type="InterPro" id="IPR019734">
    <property type="entry name" value="TPR_rpt"/>
</dbReference>
<dbReference type="PROSITE" id="PS50005">
    <property type="entry name" value="TPR"/>
    <property type="match status" value="2"/>
</dbReference>
<accession>A0A841MSX9</accession>
<keyword evidence="2" id="KW-0732">Signal</keyword>
<dbReference type="Gene3D" id="1.25.40.10">
    <property type="entry name" value="Tetratricopeptide repeat domain"/>
    <property type="match status" value="8"/>
</dbReference>
<feature type="repeat" description="TPR" evidence="1">
    <location>
        <begin position="464"/>
        <end position="497"/>
    </location>
</feature>
<comment type="caution">
    <text evidence="3">The sequence shown here is derived from an EMBL/GenBank/DDBJ whole genome shotgun (WGS) entry which is preliminary data.</text>
</comment>
<feature type="chain" id="PRO_5032979704" evidence="2">
    <location>
        <begin position="20"/>
        <end position="995"/>
    </location>
</feature>
<sequence>MKYYLVLLAGLGLSMDAFSQSTLYQTSPQYPLDHQLELFDKQLFSAALYDNTRLLNEDLTNEQKKSAELHRAMSALQLESPDGPGLMKSYIYENGNHPSVTSAGLYLGDHFFYKRNYTEALESYGLVNPNNLGEENRADLYFKQGFAHFQMKNYGQAAPFFDQAKVLNTSVAPDAYYYSGYIALENGDNAKAISDLQTAAQDVFYSGKVPYLIAALYYNQGNYDQLISYAEPKLGTGQQLDKPEIIHLYLAEAYYAKQNFANASKHYESYINSRKGTLSREEIYKAGISLFEIQNYGRAAEYLKNSASANDELGQASSYYLGHSYLKQENYQFASTSFAAAAKADFNKTIQEDALVNYAKVNLQKGSFQVAITALDEYLEKYPNGKHKSEIETLLSEALVNTNDYLRAIEQMDRIPNKSPRIQAAYQKVAFYQAMVYFRDQRWDGAISYLDKSLAYPVDKTIVLESHFWKGEAYSAAGNLNSAIKSYDQAISLGRTTSSAYLTKSLYGLGYAYFNSQKYPQAETHFKTYTDRLRGRDNKENYDDAMLRLGDCYYVQKRFSEAAAVFQQAINEGNSGIDYAYYRLAVVQNFQTRNQEALAQLNTLISRYPNSLYYEDALYQKGQINMEETAYSEASRAFSDLINGKPNSPFVPYALEGRAVANFSMQNYDQTIQDYKTILDRHPNAQNSETALKGLQETLALQGRSGEFSEYLAKYKGSNPSSSSVQSLEFESAKSMYFDKNYQQASRALENYLRNYPQSAQKADALYFLGDSYFQLGNKEQALVQFKALEREPASPQRLRAMQRIGTIEMENGNYEQAIPYLQTSAENARNKVEEAEAVQGLMVANFETRKYNLAITNADRLLNLDGILPESTPKALLTKAKAQREMNRKAEAETTLMTLVNEYKTVQGAEGLYWLAFSMQEKGDIAQSNETIFDFSGPFVDFDYWYGRMFLLLADNYINSGEDFQAKATLESIVEKSTNEEIKSMSQTKLQTLK</sequence>
<keyword evidence="4" id="KW-1185">Reference proteome</keyword>
<evidence type="ECO:0000256" key="1">
    <source>
        <dbReference type="PROSITE-ProRule" id="PRU00339"/>
    </source>
</evidence>
<dbReference type="Pfam" id="PF13432">
    <property type="entry name" value="TPR_16"/>
    <property type="match status" value="4"/>
</dbReference>
<dbReference type="Pfam" id="PF13181">
    <property type="entry name" value="TPR_8"/>
    <property type="match status" value="2"/>
</dbReference>
<name>A0A841MSX9_9BACT</name>
<dbReference type="PANTHER" id="PTHR12558">
    <property type="entry name" value="CELL DIVISION CYCLE 16,23,27"/>
    <property type="match status" value="1"/>
</dbReference>
<dbReference type="SMART" id="SM00028">
    <property type="entry name" value="TPR"/>
    <property type="match status" value="11"/>
</dbReference>
<dbReference type="RefSeq" id="WP_184494206.1">
    <property type="nucleotide sequence ID" value="NZ_JACIJO010000001.1"/>
</dbReference>
<gene>
    <name evidence="3" type="ORF">FHS59_001343</name>
</gene>
<proteinExistence type="predicted"/>
<keyword evidence="1" id="KW-0802">TPR repeat</keyword>
<dbReference type="PANTHER" id="PTHR12558:SF13">
    <property type="entry name" value="CELL DIVISION CYCLE PROTEIN 27 HOMOLOG"/>
    <property type="match status" value="1"/>
</dbReference>
<evidence type="ECO:0000256" key="2">
    <source>
        <dbReference type="SAM" id="SignalP"/>
    </source>
</evidence>
<dbReference type="InterPro" id="IPR011990">
    <property type="entry name" value="TPR-like_helical_dom_sf"/>
</dbReference>
<feature type="repeat" description="TPR" evidence="1">
    <location>
        <begin position="763"/>
        <end position="795"/>
    </location>
</feature>
<evidence type="ECO:0000313" key="3">
    <source>
        <dbReference type="EMBL" id="MBB6325728.1"/>
    </source>
</evidence>
<dbReference type="Proteomes" id="UP000588604">
    <property type="component" value="Unassembled WGS sequence"/>
</dbReference>
<feature type="signal peptide" evidence="2">
    <location>
        <begin position="1"/>
        <end position="19"/>
    </location>
</feature>
<reference evidence="3 4" key="1">
    <citation type="submission" date="2020-08" db="EMBL/GenBank/DDBJ databases">
        <title>Genomic Encyclopedia of Type Strains, Phase IV (KMG-IV): sequencing the most valuable type-strain genomes for metagenomic binning, comparative biology and taxonomic classification.</title>
        <authorList>
            <person name="Goeker M."/>
        </authorList>
    </citation>
    <scope>NUCLEOTIDE SEQUENCE [LARGE SCALE GENOMIC DNA]</scope>
    <source>
        <strain evidence="3 4">DSM 102044</strain>
    </source>
</reference>
<dbReference type="EMBL" id="JACIJO010000001">
    <property type="protein sequence ID" value="MBB6325728.1"/>
    <property type="molecule type" value="Genomic_DNA"/>
</dbReference>
<dbReference type="SUPFAM" id="SSF48452">
    <property type="entry name" value="TPR-like"/>
    <property type="match status" value="5"/>
</dbReference>
<dbReference type="Pfam" id="PF13174">
    <property type="entry name" value="TPR_6"/>
    <property type="match status" value="2"/>
</dbReference>
<organism evidence="3 4">
    <name type="scientific">Algoriphagus iocasae</name>
    <dbReference type="NCBI Taxonomy" id="1836499"/>
    <lineage>
        <taxon>Bacteria</taxon>
        <taxon>Pseudomonadati</taxon>
        <taxon>Bacteroidota</taxon>
        <taxon>Cytophagia</taxon>
        <taxon>Cytophagales</taxon>
        <taxon>Cyclobacteriaceae</taxon>
        <taxon>Algoriphagus</taxon>
    </lineage>
</organism>